<dbReference type="Gene3D" id="1.10.150.310">
    <property type="entry name" value="Tex RuvX-like domain-like"/>
    <property type="match status" value="1"/>
</dbReference>
<organism evidence="2 3">
    <name type="scientific">Chloroflexus aggregans</name>
    <dbReference type="NCBI Taxonomy" id="152260"/>
    <lineage>
        <taxon>Bacteria</taxon>
        <taxon>Bacillati</taxon>
        <taxon>Chloroflexota</taxon>
        <taxon>Chloroflexia</taxon>
        <taxon>Chloroflexales</taxon>
        <taxon>Chloroflexineae</taxon>
        <taxon>Chloroflexaceae</taxon>
        <taxon>Chloroflexus</taxon>
    </lineage>
</organism>
<gene>
    <name evidence="2" type="ORF">C0184_13360</name>
</gene>
<sequence length="205" mass="21899">MNTNGETPWYRRPQRLLAIACALLGGLLIAFGPETRAAWLATATASQTNPEPLWDDVIPTPTPSPLVVYVSGAVVAPDVYRLPPGSRVIDALQAAGGLTELADIDGINLAALVQDSQHIRVPYAGERMALPAESDRSTDNGLINLNRATASDLEELPGVGKTLAERIIARRETQGPYRSVDELREVSGIGEKLFNQIAPLVTIGP</sequence>
<comment type="caution">
    <text evidence="2">The sequence shown here is derived from an EMBL/GenBank/DDBJ whole genome shotgun (WGS) entry which is preliminary data.</text>
</comment>
<evidence type="ECO:0000259" key="1">
    <source>
        <dbReference type="SMART" id="SM00278"/>
    </source>
</evidence>
<dbReference type="GO" id="GO:0015627">
    <property type="term" value="C:type II protein secretion system complex"/>
    <property type="evidence" value="ECO:0007669"/>
    <property type="project" value="TreeGrafter"/>
</dbReference>
<dbReference type="InterPro" id="IPR010994">
    <property type="entry name" value="RuvA_2-like"/>
</dbReference>
<dbReference type="Gene3D" id="3.10.560.10">
    <property type="entry name" value="Outer membrane lipoprotein wza domain like"/>
    <property type="match status" value="1"/>
</dbReference>
<keyword evidence="2" id="KW-0238">DNA-binding</keyword>
<reference evidence="2 3" key="1">
    <citation type="submission" date="2018-01" db="EMBL/GenBank/DDBJ databases">
        <title>Metagenomic assembled genomes from two thermal pools in the Uzon Caldera, Kamchatka, Russia.</title>
        <authorList>
            <person name="Wilkins L."/>
            <person name="Ettinger C."/>
        </authorList>
    </citation>
    <scope>NUCLEOTIDE SEQUENCE [LARGE SCALE GENOMIC DNA]</scope>
    <source>
        <strain evidence="2">ZAV-02</strain>
    </source>
</reference>
<evidence type="ECO:0000313" key="3">
    <source>
        <dbReference type="Proteomes" id="UP000243376"/>
    </source>
</evidence>
<dbReference type="SMART" id="SM00278">
    <property type="entry name" value="HhH1"/>
    <property type="match status" value="2"/>
</dbReference>
<proteinExistence type="predicted"/>
<feature type="domain" description="Helix-hairpin-helix DNA-binding motif class 1" evidence="1">
    <location>
        <begin position="181"/>
        <end position="200"/>
    </location>
</feature>
<dbReference type="Pfam" id="PF12836">
    <property type="entry name" value="HHH_3"/>
    <property type="match status" value="1"/>
</dbReference>
<dbReference type="InterPro" id="IPR004509">
    <property type="entry name" value="Competence_ComEA_HhH"/>
</dbReference>
<dbReference type="Proteomes" id="UP000243376">
    <property type="component" value="Unassembled WGS sequence"/>
</dbReference>
<dbReference type="PANTHER" id="PTHR21180">
    <property type="entry name" value="ENDONUCLEASE/EXONUCLEASE/PHOSPHATASE FAMILY DOMAIN-CONTAINING PROTEIN 1"/>
    <property type="match status" value="1"/>
</dbReference>
<dbReference type="InterPro" id="IPR051675">
    <property type="entry name" value="Endo/Exo/Phosphatase_dom_1"/>
</dbReference>
<dbReference type="Pfam" id="PF10531">
    <property type="entry name" value="SLBB"/>
    <property type="match status" value="1"/>
</dbReference>
<dbReference type="GO" id="GO:0003677">
    <property type="term" value="F:DNA binding"/>
    <property type="evidence" value="ECO:0007669"/>
    <property type="project" value="UniProtKB-KW"/>
</dbReference>
<dbReference type="NCBIfam" id="TIGR00426">
    <property type="entry name" value="competence protein ComEA helix-hairpin-helix repeat region"/>
    <property type="match status" value="1"/>
</dbReference>
<dbReference type="AlphaFoldDB" id="A0A2J6WXM7"/>
<feature type="domain" description="Helix-hairpin-helix DNA-binding motif class 1" evidence="1">
    <location>
        <begin position="151"/>
        <end position="170"/>
    </location>
</feature>
<dbReference type="GO" id="GO:0015628">
    <property type="term" value="P:protein secretion by the type II secretion system"/>
    <property type="evidence" value="ECO:0007669"/>
    <property type="project" value="TreeGrafter"/>
</dbReference>
<evidence type="ECO:0000313" key="2">
    <source>
        <dbReference type="EMBL" id="PMP75979.1"/>
    </source>
</evidence>
<dbReference type="SUPFAM" id="SSF47781">
    <property type="entry name" value="RuvA domain 2-like"/>
    <property type="match status" value="1"/>
</dbReference>
<accession>A0A2J6WXM7</accession>
<dbReference type="GO" id="GO:0006281">
    <property type="term" value="P:DNA repair"/>
    <property type="evidence" value="ECO:0007669"/>
    <property type="project" value="InterPro"/>
</dbReference>
<dbReference type="PANTHER" id="PTHR21180:SF32">
    <property type="entry name" value="ENDONUCLEASE_EXONUCLEASE_PHOSPHATASE FAMILY DOMAIN-CONTAINING PROTEIN 1"/>
    <property type="match status" value="1"/>
</dbReference>
<dbReference type="InterPro" id="IPR003583">
    <property type="entry name" value="Hlx-hairpin-Hlx_DNA-bd_motif"/>
</dbReference>
<dbReference type="InterPro" id="IPR019554">
    <property type="entry name" value="Soluble_ligand-bd"/>
</dbReference>
<dbReference type="EMBL" id="PNIQ01000894">
    <property type="protein sequence ID" value="PMP75979.1"/>
    <property type="molecule type" value="Genomic_DNA"/>
</dbReference>
<protein>
    <submittedName>
        <fullName evidence="2">DNA-binding protein</fullName>
    </submittedName>
</protein>
<name>A0A2J6WXM7_9CHLR</name>